<evidence type="ECO:0000313" key="1">
    <source>
        <dbReference type="EMBL" id="HCY82988.1"/>
    </source>
</evidence>
<dbReference type="EMBL" id="DPRK01000256">
    <property type="protein sequence ID" value="HCY82988.1"/>
    <property type="molecule type" value="Genomic_DNA"/>
</dbReference>
<dbReference type="AlphaFoldDB" id="A0A3D6BVE1"/>
<evidence type="ECO:0000313" key="2">
    <source>
        <dbReference type="Proteomes" id="UP000263268"/>
    </source>
</evidence>
<protein>
    <submittedName>
        <fullName evidence="1">Uncharacterized protein</fullName>
    </submittedName>
</protein>
<organism evidence="1 2">
    <name type="scientific">Xanthomarina gelatinilytica</name>
    <dbReference type="NCBI Taxonomy" id="1137281"/>
    <lineage>
        <taxon>Bacteria</taxon>
        <taxon>Pseudomonadati</taxon>
        <taxon>Bacteroidota</taxon>
        <taxon>Flavobacteriia</taxon>
        <taxon>Flavobacteriales</taxon>
        <taxon>Flavobacteriaceae</taxon>
        <taxon>Xanthomarina</taxon>
    </lineage>
</organism>
<gene>
    <name evidence="1" type="ORF">DHV22_16020</name>
</gene>
<sequence>MLYKKLKRILNGKAYGWKADGDANPMLPLGFNGYEPRGKGTSRLFKGSKPIKEEYEIWVKKKGVQAVLSGTAPKPKKDYEINSDESIKYIDQWVKNDCKEPLEIKLDESTLLNEVEKDKDVFLILGAKYIVSERVIEILNKLCPNDFETYDVKIVNAYTNKKYYRINLLRSIYEEDLNENGLPDDFIIGHLRIKPTHKLLEDKVETIFSERLSQEFIQNNITGLHNWK</sequence>
<comment type="caution">
    <text evidence="1">The sequence shown here is derived from an EMBL/GenBank/DDBJ whole genome shotgun (WGS) entry which is preliminary data.</text>
</comment>
<reference evidence="1 2" key="1">
    <citation type="journal article" date="2018" name="Nat. Biotechnol.">
        <title>A standardized bacterial taxonomy based on genome phylogeny substantially revises the tree of life.</title>
        <authorList>
            <person name="Parks D.H."/>
            <person name="Chuvochina M."/>
            <person name="Waite D.W."/>
            <person name="Rinke C."/>
            <person name="Skarshewski A."/>
            <person name="Chaumeil P.A."/>
            <person name="Hugenholtz P."/>
        </authorList>
    </citation>
    <scope>NUCLEOTIDE SEQUENCE [LARGE SCALE GENOMIC DNA]</scope>
    <source>
        <strain evidence="1">UBA10227</strain>
    </source>
</reference>
<proteinExistence type="predicted"/>
<dbReference type="Proteomes" id="UP000263268">
    <property type="component" value="Unassembled WGS sequence"/>
</dbReference>
<accession>A0A3D6BVE1</accession>
<name>A0A3D6BVE1_9FLAO</name>